<organism evidence="2 3">
    <name type="scientific">Dictyobacter formicarum</name>
    <dbReference type="NCBI Taxonomy" id="2778368"/>
    <lineage>
        <taxon>Bacteria</taxon>
        <taxon>Bacillati</taxon>
        <taxon>Chloroflexota</taxon>
        <taxon>Ktedonobacteria</taxon>
        <taxon>Ktedonobacterales</taxon>
        <taxon>Dictyobacteraceae</taxon>
        <taxon>Dictyobacter</taxon>
    </lineage>
</organism>
<dbReference type="PANTHER" id="PTHR39339:SF1">
    <property type="entry name" value="CHAD DOMAIN-CONTAINING PROTEIN"/>
    <property type="match status" value="1"/>
</dbReference>
<dbReference type="Proteomes" id="UP000635565">
    <property type="component" value="Unassembled WGS sequence"/>
</dbReference>
<evidence type="ECO:0000313" key="3">
    <source>
        <dbReference type="Proteomes" id="UP000635565"/>
    </source>
</evidence>
<evidence type="ECO:0000259" key="1">
    <source>
        <dbReference type="Pfam" id="PF05235"/>
    </source>
</evidence>
<dbReference type="Gene3D" id="1.40.20.10">
    <property type="entry name" value="CHAD domain"/>
    <property type="match status" value="1"/>
</dbReference>
<reference evidence="2 3" key="1">
    <citation type="journal article" date="2021" name="Int. J. Syst. Evol. Microbiol.">
        <title>Reticulibacter mediterranei gen. nov., sp. nov., within the new family Reticulibacteraceae fam. nov., and Ktedonospora formicarum gen. nov., sp. nov., Ktedonobacter robiniae sp. nov., Dictyobacter formicarum sp. nov. and Dictyobacter arantiisoli sp. nov., belonging to the class Ktedonobacteria.</title>
        <authorList>
            <person name="Yabe S."/>
            <person name="Zheng Y."/>
            <person name="Wang C.M."/>
            <person name="Sakai Y."/>
            <person name="Abe K."/>
            <person name="Yokota A."/>
            <person name="Donadio S."/>
            <person name="Cavaletti L."/>
            <person name="Monciardini P."/>
        </authorList>
    </citation>
    <scope>NUCLEOTIDE SEQUENCE [LARGE SCALE GENOMIC DNA]</scope>
    <source>
        <strain evidence="2 3">SOSP1-9</strain>
    </source>
</reference>
<name>A0ABQ3VPN4_9CHLR</name>
<dbReference type="InterPro" id="IPR007899">
    <property type="entry name" value="CHAD_dom"/>
</dbReference>
<gene>
    <name evidence="2" type="ORF">KSZ_53470</name>
</gene>
<dbReference type="PANTHER" id="PTHR39339">
    <property type="entry name" value="SLR1444 PROTEIN"/>
    <property type="match status" value="1"/>
</dbReference>
<dbReference type="RefSeq" id="WP_201364911.1">
    <property type="nucleotide sequence ID" value="NZ_BNJJ01000016.1"/>
</dbReference>
<dbReference type="Pfam" id="PF05235">
    <property type="entry name" value="CHAD"/>
    <property type="match status" value="1"/>
</dbReference>
<accession>A0ABQ3VPN4</accession>
<comment type="caution">
    <text evidence="2">The sequence shown here is derived from an EMBL/GenBank/DDBJ whole genome shotgun (WGS) entry which is preliminary data.</text>
</comment>
<keyword evidence="3" id="KW-1185">Reference proteome</keyword>
<dbReference type="EMBL" id="BNJJ01000016">
    <property type="protein sequence ID" value="GHO87341.1"/>
    <property type="molecule type" value="Genomic_DNA"/>
</dbReference>
<protein>
    <recommendedName>
        <fullName evidence="1">CHAD domain-containing protein</fullName>
    </recommendedName>
</protein>
<proteinExistence type="predicted"/>
<feature type="domain" description="CHAD" evidence="1">
    <location>
        <begin position="39"/>
        <end position="100"/>
    </location>
</feature>
<evidence type="ECO:0000313" key="2">
    <source>
        <dbReference type="EMBL" id="GHO87341.1"/>
    </source>
</evidence>
<sequence length="195" mass="22406">MAKASMVTDLDLHASTGKNARAIARVRLAEMFSWETYVDDPYAVQNLHNLRIAAKRLRYTLEIFEDTFPEECASIIKDVEQIQEELGSLHDNDVMVALLRLCLGGQDSGAVYEQALLTAARQGQKKRPAVNPALVEHLLQPSTPLVAEQREGLELLLRDLQQHREHLYKTFYQHWYQLKQQNFQHKILNLLADNE</sequence>
<dbReference type="InterPro" id="IPR038186">
    <property type="entry name" value="CHAD_dom_sf"/>
</dbReference>